<organism evidence="2 3">
    <name type="scientific">Flagellimonas profundi</name>
    <dbReference type="NCBI Taxonomy" id="2915620"/>
    <lineage>
        <taxon>Bacteria</taxon>
        <taxon>Pseudomonadati</taxon>
        <taxon>Bacteroidota</taxon>
        <taxon>Flavobacteriia</taxon>
        <taxon>Flavobacteriales</taxon>
        <taxon>Flavobacteriaceae</taxon>
        <taxon>Flagellimonas</taxon>
    </lineage>
</organism>
<keyword evidence="3" id="KW-1185">Reference proteome</keyword>
<keyword evidence="1" id="KW-0732">Signal</keyword>
<protein>
    <recommendedName>
        <fullName evidence="4">Surface layer protein A domain-containing protein</fullName>
    </recommendedName>
</protein>
<name>A0ABS3FEM2_9FLAO</name>
<proteinExistence type="predicted"/>
<evidence type="ECO:0000256" key="1">
    <source>
        <dbReference type="SAM" id="SignalP"/>
    </source>
</evidence>
<dbReference type="Proteomes" id="UP000664807">
    <property type="component" value="Unassembled WGS sequence"/>
</dbReference>
<dbReference type="InterPro" id="IPR045398">
    <property type="entry name" value="DUF6515"/>
</dbReference>
<sequence>MKRMKVFLVIAAFLGTIIGASAQTRMVVKVYPKHGTVVRTVSKPRVIVHKRTNYYFADGIWYKAHGEKYVVTAAPREIKIRTLPRGSKVFYRNGRRLYQYRGIWYKRRGRHYVVVNV</sequence>
<feature type="signal peptide" evidence="1">
    <location>
        <begin position="1"/>
        <end position="22"/>
    </location>
</feature>
<reference evidence="2 3" key="1">
    <citation type="submission" date="2021-03" db="EMBL/GenBank/DDBJ databases">
        <title>Muricauda lutimaris sp. nov. and Muricauda ruestringensis sp. nov, two marine members of the Flavobacteriaceae isolated from deep sea sediments of Western Pacific.</title>
        <authorList>
            <person name="Zhao S."/>
            <person name="Liu R."/>
        </authorList>
    </citation>
    <scope>NUCLEOTIDE SEQUENCE [LARGE SCALE GENOMIC DNA]</scope>
    <source>
        <strain evidence="2 3">BC31-3-A3</strain>
    </source>
</reference>
<dbReference type="EMBL" id="JAFLNM010000001">
    <property type="protein sequence ID" value="MBO0341362.1"/>
    <property type="molecule type" value="Genomic_DNA"/>
</dbReference>
<dbReference type="RefSeq" id="WP_207027068.1">
    <property type="nucleotide sequence ID" value="NZ_JAFLNM010000001.1"/>
</dbReference>
<accession>A0ABS3FEM2</accession>
<gene>
    <name evidence="2" type="ORF">J0654_06875</name>
</gene>
<comment type="caution">
    <text evidence="2">The sequence shown here is derived from an EMBL/GenBank/DDBJ whole genome shotgun (WGS) entry which is preliminary data.</text>
</comment>
<evidence type="ECO:0000313" key="2">
    <source>
        <dbReference type="EMBL" id="MBO0341362.1"/>
    </source>
</evidence>
<evidence type="ECO:0008006" key="4">
    <source>
        <dbReference type="Google" id="ProtNLM"/>
    </source>
</evidence>
<evidence type="ECO:0000313" key="3">
    <source>
        <dbReference type="Proteomes" id="UP000664807"/>
    </source>
</evidence>
<dbReference type="Pfam" id="PF20125">
    <property type="entry name" value="DUF6515"/>
    <property type="match status" value="1"/>
</dbReference>
<feature type="chain" id="PRO_5045756422" description="Surface layer protein A domain-containing protein" evidence="1">
    <location>
        <begin position="23"/>
        <end position="117"/>
    </location>
</feature>